<dbReference type="EMBL" id="SOSA01000932">
    <property type="protein sequence ID" value="THC88124.1"/>
    <property type="molecule type" value="Genomic_DNA"/>
</dbReference>
<evidence type="ECO:0000313" key="1">
    <source>
        <dbReference type="EMBL" id="THC88124.1"/>
    </source>
</evidence>
<reference evidence="1 2" key="1">
    <citation type="submission" date="2019-03" db="EMBL/GenBank/DDBJ databases">
        <title>The genome sequence of a newly discovered highly antifungal drug resistant Aspergillus species, Aspergillus tanneri NIH 1004.</title>
        <authorList>
            <person name="Mounaud S."/>
            <person name="Singh I."/>
            <person name="Joardar V."/>
            <person name="Pakala S."/>
            <person name="Pakala S."/>
            <person name="Venepally P."/>
            <person name="Hoover J."/>
            <person name="Nierman W."/>
            <person name="Chung J."/>
            <person name="Losada L."/>
        </authorList>
    </citation>
    <scope>NUCLEOTIDE SEQUENCE [LARGE SCALE GENOMIC DNA]</scope>
    <source>
        <strain evidence="1 2">NIH1004</strain>
    </source>
</reference>
<evidence type="ECO:0000313" key="2">
    <source>
        <dbReference type="Proteomes" id="UP000308092"/>
    </source>
</evidence>
<accession>A0A4V3UMP9</accession>
<dbReference type="VEuPathDB" id="FungiDB:EYZ11_012432"/>
<comment type="caution">
    <text evidence="1">The sequence shown here is derived from an EMBL/GenBank/DDBJ whole genome shotgun (WGS) entry which is preliminary data.</text>
</comment>
<dbReference type="AlphaFoldDB" id="A0A4V3UMP9"/>
<sequence>MDRPPLVVNGGRNTNQFLI</sequence>
<organism evidence="1 2">
    <name type="scientific">Aspergillus tanneri</name>
    <dbReference type="NCBI Taxonomy" id="1220188"/>
    <lineage>
        <taxon>Eukaryota</taxon>
        <taxon>Fungi</taxon>
        <taxon>Dikarya</taxon>
        <taxon>Ascomycota</taxon>
        <taxon>Pezizomycotina</taxon>
        <taxon>Eurotiomycetes</taxon>
        <taxon>Eurotiomycetidae</taxon>
        <taxon>Eurotiales</taxon>
        <taxon>Aspergillaceae</taxon>
        <taxon>Aspergillus</taxon>
        <taxon>Aspergillus subgen. Circumdati</taxon>
    </lineage>
</organism>
<proteinExistence type="predicted"/>
<dbReference type="Proteomes" id="UP000308092">
    <property type="component" value="Unassembled WGS sequence"/>
</dbReference>
<keyword evidence="2" id="KW-1185">Reference proteome</keyword>
<name>A0A4V3UMP9_9EURO</name>
<protein>
    <submittedName>
        <fullName evidence="1">Uncharacterized protein</fullName>
    </submittedName>
</protein>
<gene>
    <name evidence="1" type="ORF">EYZ11_012432</name>
</gene>